<dbReference type="PROSITE" id="PS00542">
    <property type="entry name" value="COMPLEX1_30K"/>
    <property type="match status" value="1"/>
</dbReference>
<sequence>MTAENLDRIRAVLGESAEVLEQYDRVLATVPAEGWVAALTAARDGLGADFLDWLTGVDELEQGYLVAAFVCATGDRAEGLGRAQGLILRTRVPKNAEGRAELATATGVYRGAAWHERETFEMFGIDFTGHPDLKPLLLPDGFEGHPLRKDFVLASRVAKAWPGAKEPGESEHHAASPGRRRMLPPGVPGEEWLKPYRPASESTSASAPAESEPASAPESDSGPAATEAEGTA</sequence>
<organism evidence="7 8">
    <name type="scientific">Actinospica durhamensis</name>
    <dbReference type="NCBI Taxonomy" id="1508375"/>
    <lineage>
        <taxon>Bacteria</taxon>
        <taxon>Bacillati</taxon>
        <taxon>Actinomycetota</taxon>
        <taxon>Actinomycetes</taxon>
        <taxon>Catenulisporales</taxon>
        <taxon>Actinospicaceae</taxon>
        <taxon>Actinospica</taxon>
    </lineage>
</organism>
<dbReference type="SUPFAM" id="SSF143243">
    <property type="entry name" value="Nqo5-like"/>
    <property type="match status" value="1"/>
</dbReference>
<dbReference type="Pfam" id="PF00329">
    <property type="entry name" value="Complex1_30kDa"/>
    <property type="match status" value="1"/>
</dbReference>
<keyword evidence="3" id="KW-1278">Translocase</keyword>
<dbReference type="EC" id="7.1.1.-" evidence="4"/>
<evidence type="ECO:0000259" key="6">
    <source>
        <dbReference type="Pfam" id="PF00329"/>
    </source>
</evidence>
<comment type="function">
    <text evidence="4">NDH-1 shuttles electrons from NADH, via FMN and iron-sulfur (Fe-S) centers, to quinones in the respiratory chain.</text>
</comment>
<protein>
    <recommendedName>
        <fullName evidence="4">NADH-quinone oxidoreductase</fullName>
        <ecNumber evidence="4">7.1.1.-</ecNumber>
    </recommendedName>
</protein>
<evidence type="ECO:0000313" key="7">
    <source>
        <dbReference type="EMBL" id="MBR7832051.1"/>
    </source>
</evidence>
<feature type="domain" description="NADH:ubiquinone oxidoreductase 30kDa subunit" evidence="6">
    <location>
        <begin position="29"/>
        <end position="156"/>
    </location>
</feature>
<dbReference type="InterPro" id="IPR001268">
    <property type="entry name" value="NADH_UbQ_OxRdtase_30kDa_su"/>
</dbReference>
<feature type="region of interest" description="Disordered" evidence="5">
    <location>
        <begin position="160"/>
        <end position="232"/>
    </location>
</feature>
<dbReference type="InterPro" id="IPR037232">
    <property type="entry name" value="NADH_quin_OxRdtase_su_C/D-like"/>
</dbReference>
<feature type="compositionally biased region" description="Low complexity" evidence="5">
    <location>
        <begin position="198"/>
        <end position="225"/>
    </location>
</feature>
<proteinExistence type="inferred from homology"/>
<evidence type="ECO:0000256" key="1">
    <source>
        <dbReference type="ARBA" id="ARBA00007569"/>
    </source>
</evidence>
<accession>A0A941EIL4</accession>
<dbReference type="InterPro" id="IPR020396">
    <property type="entry name" value="NADH_UbQ_OxRdtase_CS"/>
</dbReference>
<reference evidence="7" key="1">
    <citation type="submission" date="2021-04" db="EMBL/GenBank/DDBJ databases">
        <title>Genome based classification of Actinospica acidithermotolerans sp. nov., an actinobacterium isolated from an Indonesian hot spring.</title>
        <authorList>
            <person name="Kusuma A.B."/>
            <person name="Putra K.E."/>
            <person name="Nafisah S."/>
            <person name="Loh J."/>
            <person name="Nouioui I."/>
            <person name="Goodfellow M."/>
        </authorList>
    </citation>
    <scope>NUCLEOTIDE SEQUENCE</scope>
    <source>
        <strain evidence="7">CSCA 57</strain>
    </source>
</reference>
<evidence type="ECO:0000256" key="3">
    <source>
        <dbReference type="RuleBase" id="RU003456"/>
    </source>
</evidence>
<dbReference type="RefSeq" id="WP_212526578.1">
    <property type="nucleotide sequence ID" value="NZ_JAGSOG010000005.1"/>
</dbReference>
<keyword evidence="8" id="KW-1185">Reference proteome</keyword>
<dbReference type="GO" id="GO:0048038">
    <property type="term" value="F:quinone binding"/>
    <property type="evidence" value="ECO:0007669"/>
    <property type="project" value="UniProtKB-KW"/>
</dbReference>
<gene>
    <name evidence="7" type="ORF">KDL01_02205</name>
</gene>
<keyword evidence="3" id="KW-0520">NAD</keyword>
<name>A0A941EIL4_9ACTN</name>
<dbReference type="EMBL" id="JAGSOG010000005">
    <property type="protein sequence ID" value="MBR7832051.1"/>
    <property type="molecule type" value="Genomic_DNA"/>
</dbReference>
<dbReference type="GO" id="GO:0016651">
    <property type="term" value="F:oxidoreductase activity, acting on NAD(P)H"/>
    <property type="evidence" value="ECO:0007669"/>
    <property type="project" value="InterPro"/>
</dbReference>
<keyword evidence="2 3" id="KW-0813">Transport</keyword>
<keyword evidence="4" id="KW-0874">Quinone</keyword>
<evidence type="ECO:0000256" key="4">
    <source>
        <dbReference type="RuleBase" id="RU003582"/>
    </source>
</evidence>
<evidence type="ECO:0000313" key="8">
    <source>
        <dbReference type="Proteomes" id="UP000675781"/>
    </source>
</evidence>
<evidence type="ECO:0000256" key="5">
    <source>
        <dbReference type="SAM" id="MobiDB-lite"/>
    </source>
</evidence>
<dbReference type="Gene3D" id="3.30.460.80">
    <property type="entry name" value="NADH:ubiquinone oxidoreductase, 30kDa subunit"/>
    <property type="match status" value="1"/>
</dbReference>
<dbReference type="GO" id="GO:0008137">
    <property type="term" value="F:NADH dehydrogenase (ubiquinone) activity"/>
    <property type="evidence" value="ECO:0007669"/>
    <property type="project" value="InterPro"/>
</dbReference>
<dbReference type="AlphaFoldDB" id="A0A941EIL4"/>
<dbReference type="Proteomes" id="UP000675781">
    <property type="component" value="Unassembled WGS sequence"/>
</dbReference>
<comment type="catalytic activity">
    <reaction evidence="4">
        <text>a quinone + NADH + 5 H(+)(in) = a quinol + NAD(+) + 4 H(+)(out)</text>
        <dbReference type="Rhea" id="RHEA:57888"/>
        <dbReference type="ChEBI" id="CHEBI:15378"/>
        <dbReference type="ChEBI" id="CHEBI:24646"/>
        <dbReference type="ChEBI" id="CHEBI:57540"/>
        <dbReference type="ChEBI" id="CHEBI:57945"/>
        <dbReference type="ChEBI" id="CHEBI:132124"/>
    </reaction>
</comment>
<dbReference type="PANTHER" id="PTHR10884">
    <property type="entry name" value="NADH DEHYDROGENASE UBIQUINONE IRON-SULFUR PROTEIN 3"/>
    <property type="match status" value="1"/>
</dbReference>
<evidence type="ECO:0000256" key="2">
    <source>
        <dbReference type="ARBA" id="ARBA00022448"/>
    </source>
</evidence>
<comment type="similarity">
    <text evidence="1 3">Belongs to the complex I 30 kDa subunit family.</text>
</comment>
<dbReference type="PANTHER" id="PTHR10884:SF14">
    <property type="entry name" value="NADH DEHYDROGENASE [UBIQUINONE] IRON-SULFUR PROTEIN 3, MITOCHONDRIAL"/>
    <property type="match status" value="1"/>
</dbReference>
<comment type="caution">
    <text evidence="7">The sequence shown here is derived from an EMBL/GenBank/DDBJ whole genome shotgun (WGS) entry which is preliminary data.</text>
</comment>